<protein>
    <recommendedName>
        <fullName evidence="4">F-box domain-containing protein</fullName>
    </recommendedName>
</protein>
<dbReference type="EMBL" id="JAVRRG010000073">
    <property type="protein sequence ID" value="KAK5089659.1"/>
    <property type="molecule type" value="Genomic_DNA"/>
</dbReference>
<evidence type="ECO:0000313" key="2">
    <source>
        <dbReference type="EMBL" id="KAK5089659.1"/>
    </source>
</evidence>
<name>A0ABR0K789_9EURO</name>
<keyword evidence="3" id="KW-1185">Reference proteome</keyword>
<comment type="caution">
    <text evidence="2">The sequence shown here is derived from an EMBL/GenBank/DDBJ whole genome shotgun (WGS) entry which is preliminary data.</text>
</comment>
<feature type="compositionally biased region" description="Acidic residues" evidence="1">
    <location>
        <begin position="516"/>
        <end position="529"/>
    </location>
</feature>
<sequence length="529" mass="59870">MDRCSLQEGLQLLALPHELLSMVWRRLDNKTLKSARLTSKCLEQLSTPLLFQTFAIFPHVRSFETFVTAAKTSHVAKHIYNLEFDARFFRKTRDLLKFGEKAVLADGIPVASVSKSLEAAEAIHNTHLWAESPTDSLAQAGYLSKAFAHLPNLNAVHIRDACYVPADDDLPTFYARLLDEVVALNIDWSCEYSFAGSDGSHGTYTCAMLTALASLQSPLQHLEITGLSWRYFLSVNRWVKHPMLVCGVYYGLFALNLRSQYTPLRGTSATNKLQVLLQTAASLERLSLDFQQCSDSVEYYGLNSGKIVDKHRSLFHNSDPTRHEIPARLTWSMKLARLRLEHIMCKSEELKSVLRYCSKTLRSLALSCVILMPDERFGPRACFVDMFRWMHKCLELQQISLEGFFANGGMQGWFTRLKGRYQTEDRHSLPDHKHSLPDLCLQEIIHDFILKGGPCPLDHVAIAPGHYDLHKKVCTAGVPAALTAKEYAGDYSWVMEYDDLDESDDEASMSDHIDDGIIDTDGDEDDDYF</sequence>
<accession>A0ABR0K789</accession>
<feature type="region of interest" description="Disordered" evidence="1">
    <location>
        <begin position="504"/>
        <end position="529"/>
    </location>
</feature>
<proteinExistence type="predicted"/>
<dbReference type="Proteomes" id="UP001345013">
    <property type="component" value="Unassembled WGS sequence"/>
</dbReference>
<gene>
    <name evidence="2" type="ORF">LTR24_006027</name>
</gene>
<organism evidence="2 3">
    <name type="scientific">Lithohypha guttulata</name>
    <dbReference type="NCBI Taxonomy" id="1690604"/>
    <lineage>
        <taxon>Eukaryota</taxon>
        <taxon>Fungi</taxon>
        <taxon>Dikarya</taxon>
        <taxon>Ascomycota</taxon>
        <taxon>Pezizomycotina</taxon>
        <taxon>Eurotiomycetes</taxon>
        <taxon>Chaetothyriomycetidae</taxon>
        <taxon>Chaetothyriales</taxon>
        <taxon>Trichomeriaceae</taxon>
        <taxon>Lithohypha</taxon>
    </lineage>
</organism>
<evidence type="ECO:0000313" key="3">
    <source>
        <dbReference type="Proteomes" id="UP001345013"/>
    </source>
</evidence>
<evidence type="ECO:0008006" key="4">
    <source>
        <dbReference type="Google" id="ProtNLM"/>
    </source>
</evidence>
<evidence type="ECO:0000256" key="1">
    <source>
        <dbReference type="SAM" id="MobiDB-lite"/>
    </source>
</evidence>
<reference evidence="2 3" key="1">
    <citation type="submission" date="2023-08" db="EMBL/GenBank/DDBJ databases">
        <title>Black Yeasts Isolated from many extreme environments.</title>
        <authorList>
            <person name="Coleine C."/>
            <person name="Stajich J.E."/>
            <person name="Selbmann L."/>
        </authorList>
    </citation>
    <scope>NUCLEOTIDE SEQUENCE [LARGE SCALE GENOMIC DNA]</scope>
    <source>
        <strain evidence="2 3">CCFEE 5885</strain>
    </source>
</reference>